<dbReference type="KEGG" id="oih:OB3329"/>
<proteinExistence type="predicted"/>
<gene>
    <name evidence="2" type="ordered locus">OB3329</name>
</gene>
<dbReference type="EMBL" id="BA000028">
    <property type="protein sequence ID" value="BAC15285.1"/>
    <property type="molecule type" value="Genomic_DNA"/>
</dbReference>
<evidence type="ECO:0000259" key="1">
    <source>
        <dbReference type="Pfam" id="PF10592"/>
    </source>
</evidence>
<protein>
    <recommendedName>
        <fullName evidence="1">Abortive phage infection protein C-terminal domain-containing protein</fullName>
    </recommendedName>
</protein>
<dbReference type="OrthoDB" id="2237575at2"/>
<dbReference type="InterPro" id="IPR018891">
    <property type="entry name" value="AIPR_C"/>
</dbReference>
<dbReference type="Pfam" id="PF10592">
    <property type="entry name" value="AIPR"/>
    <property type="match status" value="1"/>
</dbReference>
<dbReference type="HOGENOM" id="CLU_705358_0_0_9"/>
<name>Q8ELA2_OCEIH</name>
<sequence length="397" mass="45602">MKNNKFRFNYKKYSKLKSPYEGDNREVYHLWVDIEQIPSGFPTEVNPRDVKTNTKVYRRIKDALTESTQSFFVNNRGILISAKSIGIDAVTNEITLDLGSVDQTEKYGVLDGGHTYHAIIKNKKKLDPDEKQYVHLEIMNNVIEIDELSAARNTSVQVSDKAIAELANKFEFVKESIENEPFSKDIAYRENEDKRLDTVDLVRLMYAFNKFKYKDNSNQPIQAYSGKAQVLKDYLANYDGTTNNSRNDYEHIAPLLPEIVKLYDKIELEMVEGYKLSNPKGQFGKVKGVDRKDKGATTRYYQNPTLYHITQGFIFPILAAFRALIEIKDSNVLEWSVDPLSVWEKSKSKLVNNTVEMSRQLGNNPQSTGKSSALWLQNYDAINSTKLQIQIEMLQSK</sequence>
<reference evidence="2 3" key="1">
    <citation type="journal article" date="2001" name="FEMS Microbiol. Lett.">
        <title>Oceanobacillus iheyensis gen. nov., sp. nov., a deep-sea extremely halotolerant and alkaliphilic species isolated from a depth of 1050 m on the Iheya Ridge.</title>
        <authorList>
            <person name="Lu J."/>
            <person name="Nogi Y."/>
            <person name="Takami H."/>
        </authorList>
    </citation>
    <scope>NUCLEOTIDE SEQUENCE [LARGE SCALE GENOMIC DNA]</scope>
    <source>
        <strain evidence="3">DSM 14371 / CIP 107618 / JCM 11309 / KCTC 3954 / HTE831</strain>
    </source>
</reference>
<evidence type="ECO:0000313" key="3">
    <source>
        <dbReference type="Proteomes" id="UP000000822"/>
    </source>
</evidence>
<dbReference type="Proteomes" id="UP000000822">
    <property type="component" value="Chromosome"/>
</dbReference>
<keyword evidence="3" id="KW-1185">Reference proteome</keyword>
<reference evidence="2 3" key="2">
    <citation type="journal article" date="2002" name="Nucleic Acids Res.">
        <title>Genome sequence of Oceanobacillus iheyensis isolated from the Iheya Ridge and its unexpected adaptive capabilities to extreme environments.</title>
        <authorList>
            <person name="Takami H."/>
            <person name="Takaki Y."/>
            <person name="Uchiyama I."/>
        </authorList>
    </citation>
    <scope>NUCLEOTIDE SEQUENCE [LARGE SCALE GENOMIC DNA]</scope>
    <source>
        <strain evidence="3">DSM 14371 / CIP 107618 / JCM 11309 / KCTC 3954 / HTE831</strain>
    </source>
</reference>
<accession>Q8ELA2</accession>
<dbReference type="AlphaFoldDB" id="Q8ELA2"/>
<evidence type="ECO:0000313" key="2">
    <source>
        <dbReference type="EMBL" id="BAC15285.1"/>
    </source>
</evidence>
<feature type="domain" description="Abortive phage infection protein C-terminal" evidence="1">
    <location>
        <begin position="44"/>
        <end position="360"/>
    </location>
</feature>
<dbReference type="eggNOG" id="ENOG502Z8B6">
    <property type="taxonomic scope" value="Bacteria"/>
</dbReference>
<dbReference type="RefSeq" id="WP_011067726.1">
    <property type="nucleotide sequence ID" value="NC_004193.1"/>
</dbReference>
<organism evidence="2 3">
    <name type="scientific">Oceanobacillus iheyensis (strain DSM 14371 / CIP 107618 / JCM 11309 / KCTC 3954 / HTE831)</name>
    <dbReference type="NCBI Taxonomy" id="221109"/>
    <lineage>
        <taxon>Bacteria</taxon>
        <taxon>Bacillati</taxon>
        <taxon>Bacillota</taxon>
        <taxon>Bacilli</taxon>
        <taxon>Bacillales</taxon>
        <taxon>Bacillaceae</taxon>
        <taxon>Oceanobacillus</taxon>
    </lineage>
</organism>